<dbReference type="Proteomes" id="UP000678499">
    <property type="component" value="Unassembled WGS sequence"/>
</dbReference>
<protein>
    <recommendedName>
        <fullName evidence="4">Protein FRA10AC1</fullName>
    </recommendedName>
</protein>
<feature type="compositionally biased region" description="Basic and acidic residues" evidence="1">
    <location>
        <begin position="222"/>
        <end position="239"/>
    </location>
</feature>
<evidence type="ECO:0000256" key="1">
    <source>
        <dbReference type="SAM" id="MobiDB-lite"/>
    </source>
</evidence>
<feature type="region of interest" description="Disordered" evidence="1">
    <location>
        <begin position="1"/>
        <end position="25"/>
    </location>
</feature>
<dbReference type="PANTHER" id="PTHR11567">
    <property type="entry name" value="ACID PHOSPHATASE-RELATED"/>
    <property type="match status" value="1"/>
</dbReference>
<gene>
    <name evidence="2" type="ORF">NMOB1V02_LOCUS1154</name>
</gene>
<feature type="compositionally biased region" description="Basic and acidic residues" evidence="1">
    <location>
        <begin position="7"/>
        <end position="25"/>
    </location>
</feature>
<name>A0A7R9BF90_9CRUS</name>
<evidence type="ECO:0008006" key="4">
    <source>
        <dbReference type="Google" id="ProtNLM"/>
    </source>
</evidence>
<sequence length="280" mass="32389">MSATKRHREESLDSTKKQVKRNDASISDERREKLLLLAMAPYERHKLLVNTYLLTKPGDTKIFERDTSNDRTPFDALVEHHRFVWKASDSEISWEGRLAKRYYDMLFREYAICDLSQYKTGNVAMRWQTEKEVQTGKGQFICGSRKCHESAGLRTWEVPFRYQEQGEKRTELVKLRLCAACSKKLNYGHGKREVTKSRNKRLKEERKPAATDEVAEASTSEPRTRPSEVDEKPIVEKTEGSTNRASEDISAIWSAPAPASEEEGLSRDDEFQAYLEDLFL</sequence>
<evidence type="ECO:0000313" key="3">
    <source>
        <dbReference type="Proteomes" id="UP000678499"/>
    </source>
</evidence>
<feature type="compositionally biased region" description="Basic and acidic residues" evidence="1">
    <location>
        <begin position="192"/>
        <end position="210"/>
    </location>
</feature>
<dbReference type="OrthoDB" id="197967at2759"/>
<reference evidence="2" key="1">
    <citation type="submission" date="2020-11" db="EMBL/GenBank/DDBJ databases">
        <authorList>
            <person name="Tran Van P."/>
        </authorList>
    </citation>
    <scope>NUCLEOTIDE SEQUENCE</scope>
</reference>
<dbReference type="EMBL" id="OA882147">
    <property type="protein sequence ID" value="CAD7273255.1"/>
    <property type="molecule type" value="Genomic_DNA"/>
</dbReference>
<dbReference type="GO" id="GO:0016791">
    <property type="term" value="F:phosphatase activity"/>
    <property type="evidence" value="ECO:0007669"/>
    <property type="project" value="TreeGrafter"/>
</dbReference>
<dbReference type="Pfam" id="PF09725">
    <property type="entry name" value="Fra10Ac1"/>
    <property type="match status" value="1"/>
</dbReference>
<dbReference type="PANTHER" id="PTHR11567:SF25">
    <property type="entry name" value="PROTEIN FRA10AC1"/>
    <property type="match status" value="1"/>
</dbReference>
<dbReference type="InterPro" id="IPR050645">
    <property type="entry name" value="Histidine_acid_phosphatase"/>
</dbReference>
<dbReference type="EMBL" id="CAJPEX010000110">
    <property type="protein sequence ID" value="CAG0913407.1"/>
    <property type="molecule type" value="Genomic_DNA"/>
</dbReference>
<keyword evidence="3" id="KW-1185">Reference proteome</keyword>
<organism evidence="2">
    <name type="scientific">Notodromas monacha</name>
    <dbReference type="NCBI Taxonomy" id="399045"/>
    <lineage>
        <taxon>Eukaryota</taxon>
        <taxon>Metazoa</taxon>
        <taxon>Ecdysozoa</taxon>
        <taxon>Arthropoda</taxon>
        <taxon>Crustacea</taxon>
        <taxon>Oligostraca</taxon>
        <taxon>Ostracoda</taxon>
        <taxon>Podocopa</taxon>
        <taxon>Podocopida</taxon>
        <taxon>Cypridocopina</taxon>
        <taxon>Cypridoidea</taxon>
        <taxon>Cyprididae</taxon>
        <taxon>Notodromas</taxon>
    </lineage>
</organism>
<dbReference type="AlphaFoldDB" id="A0A7R9BF90"/>
<dbReference type="InterPro" id="IPR019129">
    <property type="entry name" value="Folate-sensitive_fs_Fra10Ac1"/>
</dbReference>
<proteinExistence type="predicted"/>
<accession>A0A7R9BF90</accession>
<feature type="region of interest" description="Disordered" evidence="1">
    <location>
        <begin position="192"/>
        <end position="268"/>
    </location>
</feature>
<evidence type="ECO:0000313" key="2">
    <source>
        <dbReference type="EMBL" id="CAD7273255.1"/>
    </source>
</evidence>